<evidence type="ECO:0000256" key="2">
    <source>
        <dbReference type="ARBA" id="ARBA00022692"/>
    </source>
</evidence>
<reference evidence="6" key="1">
    <citation type="submission" date="2014-01" db="EMBL/GenBank/DDBJ databases">
        <authorList>
            <person name="Aslett M."/>
        </authorList>
    </citation>
    <scope>NUCLEOTIDE SEQUENCE</scope>
</reference>
<keyword evidence="7" id="KW-1185">Reference proteome</keyword>
<dbReference type="SMART" id="SM01381">
    <property type="entry name" value="7TM_GPCR_Srsx"/>
    <property type="match status" value="1"/>
</dbReference>
<protein>
    <submittedName>
        <fullName evidence="6">7TM GPCR Srsx domain containing protein</fullName>
    </submittedName>
</protein>
<feature type="transmembrane region" description="Helical" evidence="5">
    <location>
        <begin position="141"/>
        <end position="159"/>
    </location>
</feature>
<feature type="transmembrane region" description="Helical" evidence="5">
    <location>
        <begin position="234"/>
        <end position="259"/>
    </location>
</feature>
<keyword evidence="2 5" id="KW-0812">Transmembrane</keyword>
<feature type="transmembrane region" description="Helical" evidence="5">
    <location>
        <begin position="26"/>
        <end position="46"/>
    </location>
</feature>
<name>A0A077YZ87_TRITR</name>
<gene>
    <name evidence="6" type="ORF">TTRE_0000103501</name>
</gene>
<proteinExistence type="predicted"/>
<dbReference type="GO" id="GO:0016020">
    <property type="term" value="C:membrane"/>
    <property type="evidence" value="ECO:0007669"/>
    <property type="project" value="UniProtKB-SubCell"/>
</dbReference>
<evidence type="ECO:0000256" key="5">
    <source>
        <dbReference type="SAM" id="Phobius"/>
    </source>
</evidence>
<keyword evidence="4 5" id="KW-0472">Membrane</keyword>
<organism evidence="6 7">
    <name type="scientific">Trichuris trichiura</name>
    <name type="common">Whipworm</name>
    <name type="synonym">Trichocephalus trichiurus</name>
    <dbReference type="NCBI Taxonomy" id="36087"/>
    <lineage>
        <taxon>Eukaryota</taxon>
        <taxon>Metazoa</taxon>
        <taxon>Ecdysozoa</taxon>
        <taxon>Nematoda</taxon>
        <taxon>Enoplea</taxon>
        <taxon>Dorylaimia</taxon>
        <taxon>Trichinellida</taxon>
        <taxon>Trichuridae</taxon>
        <taxon>Trichuris</taxon>
    </lineage>
</organism>
<dbReference type="Proteomes" id="UP000030665">
    <property type="component" value="Unassembled WGS sequence"/>
</dbReference>
<evidence type="ECO:0000313" key="6">
    <source>
        <dbReference type="EMBL" id="CDW52773.1"/>
    </source>
</evidence>
<evidence type="ECO:0000313" key="7">
    <source>
        <dbReference type="Proteomes" id="UP000030665"/>
    </source>
</evidence>
<keyword evidence="3 5" id="KW-1133">Transmembrane helix</keyword>
<dbReference type="EMBL" id="HG805831">
    <property type="protein sequence ID" value="CDW52773.1"/>
    <property type="molecule type" value="Genomic_DNA"/>
</dbReference>
<reference evidence="6" key="2">
    <citation type="submission" date="2014-03" db="EMBL/GenBank/DDBJ databases">
        <title>The whipworm genome and dual-species transcriptomics of an intimate host-pathogen interaction.</title>
        <authorList>
            <person name="Foth B.J."/>
            <person name="Tsai I.J."/>
            <person name="Reid A.J."/>
            <person name="Bancroft A.J."/>
            <person name="Nichol S."/>
            <person name="Tracey A."/>
            <person name="Holroyd N."/>
            <person name="Cotton J.A."/>
            <person name="Stanley E.J."/>
            <person name="Zarowiecki M."/>
            <person name="Liu J.Z."/>
            <person name="Huckvale T."/>
            <person name="Cooper P.J."/>
            <person name="Grencis R.K."/>
            <person name="Berriman M."/>
        </authorList>
    </citation>
    <scope>NUCLEOTIDE SEQUENCE [LARGE SCALE GENOMIC DNA]</scope>
</reference>
<comment type="subcellular location">
    <subcellularLocation>
        <location evidence="1">Membrane</location>
    </subcellularLocation>
</comment>
<dbReference type="Pfam" id="PF10320">
    <property type="entry name" value="7TM_GPCR_Srsx"/>
    <property type="match status" value="1"/>
</dbReference>
<feature type="transmembrane region" description="Helical" evidence="5">
    <location>
        <begin position="58"/>
        <end position="77"/>
    </location>
</feature>
<feature type="transmembrane region" description="Helical" evidence="5">
    <location>
        <begin position="116"/>
        <end position="134"/>
    </location>
</feature>
<dbReference type="GO" id="GO:0004930">
    <property type="term" value="F:G protein-coupled receptor activity"/>
    <property type="evidence" value="ECO:0007669"/>
    <property type="project" value="InterPro"/>
</dbReference>
<feature type="transmembrane region" description="Helical" evidence="5">
    <location>
        <begin position="194"/>
        <end position="213"/>
    </location>
</feature>
<accession>A0A077YZ87</accession>
<sequence>MQINYTAPRLEEVISYSFTELTFNTYLGTILGSVVCGINVLGFVAMMGNKDLRHRNSCIQIALITLAYAMCGIGSVLKSATLLHRLIGQAKPVFTERQCYFDRIGISVGTEMIVDISFFTAMDRCIAIFAAFFYPKTRSKFWICAELTIVFFHVGSAEWRLYHDTSDEPIAVCSIITASGNDAAVELLIEYNTLIVATVLIYTTLIAWIKWSIYKFSRTERYSTVGKYKQKSKLMLTLTYTVVGYVCTMLVGNTAAILAGKTSDMAMASTYLLISCANSFGGLVHFLILFYRMEEFHFVVLRLIGKKSFVVNPNLRSSYLMIDSGKRLGSSQQRSSKLNL</sequence>
<dbReference type="SUPFAM" id="SSF81321">
    <property type="entry name" value="Family A G protein-coupled receptor-like"/>
    <property type="match status" value="1"/>
</dbReference>
<dbReference type="OrthoDB" id="5918427at2759"/>
<dbReference type="AlphaFoldDB" id="A0A077YZ87"/>
<evidence type="ECO:0000256" key="1">
    <source>
        <dbReference type="ARBA" id="ARBA00004370"/>
    </source>
</evidence>
<dbReference type="InterPro" id="IPR019424">
    <property type="entry name" value="7TM_GPCR_Srsx"/>
</dbReference>
<evidence type="ECO:0000256" key="3">
    <source>
        <dbReference type="ARBA" id="ARBA00022989"/>
    </source>
</evidence>
<feature type="transmembrane region" description="Helical" evidence="5">
    <location>
        <begin position="271"/>
        <end position="291"/>
    </location>
</feature>
<evidence type="ECO:0000256" key="4">
    <source>
        <dbReference type="ARBA" id="ARBA00023136"/>
    </source>
</evidence>
<dbReference type="Gene3D" id="1.20.1070.10">
    <property type="entry name" value="Rhodopsin 7-helix transmembrane proteins"/>
    <property type="match status" value="1"/>
</dbReference>
<dbReference type="InterPro" id="IPR000276">
    <property type="entry name" value="GPCR_Rhodpsn"/>
</dbReference>